<dbReference type="InterPro" id="IPR021127">
    <property type="entry name" value="CRISPR_associated_Cas2"/>
</dbReference>
<gene>
    <name evidence="9" type="primary">cas2</name>
    <name evidence="10" type="ORF">LX69_03025</name>
</gene>
<evidence type="ECO:0000256" key="7">
    <source>
        <dbReference type="ARBA" id="ARBA00022842"/>
    </source>
</evidence>
<reference evidence="10 11" key="1">
    <citation type="submission" date="2018-06" db="EMBL/GenBank/DDBJ databases">
        <title>Genomic Encyclopedia of Archaeal and Bacterial Type Strains, Phase II (KMG-II): from individual species to whole genera.</title>
        <authorList>
            <person name="Goeker M."/>
        </authorList>
    </citation>
    <scope>NUCLEOTIDE SEQUENCE [LARGE SCALE GENOMIC DNA]</scope>
    <source>
        <strain evidence="10 11">DSM 6779</strain>
    </source>
</reference>
<keyword evidence="8 9" id="KW-0051">Antiviral defense</keyword>
<dbReference type="GO" id="GO:0043571">
    <property type="term" value="P:maintenance of CRISPR repeat elements"/>
    <property type="evidence" value="ECO:0007669"/>
    <property type="project" value="UniProtKB-UniRule"/>
</dbReference>
<dbReference type="Pfam" id="PF09827">
    <property type="entry name" value="CRISPR_Cas2"/>
    <property type="match status" value="1"/>
</dbReference>
<dbReference type="HAMAP" id="MF_01471">
    <property type="entry name" value="Cas2"/>
    <property type="match status" value="1"/>
</dbReference>
<dbReference type="AlphaFoldDB" id="A0A2W7NKI0"/>
<dbReference type="Proteomes" id="UP000249239">
    <property type="component" value="Unassembled WGS sequence"/>
</dbReference>
<organism evidence="10 11">
    <name type="scientific">Breznakibacter xylanolyticus</name>
    <dbReference type="NCBI Taxonomy" id="990"/>
    <lineage>
        <taxon>Bacteria</taxon>
        <taxon>Pseudomonadati</taxon>
        <taxon>Bacteroidota</taxon>
        <taxon>Bacteroidia</taxon>
        <taxon>Marinilabiliales</taxon>
        <taxon>Marinilabiliaceae</taxon>
        <taxon>Breznakibacter</taxon>
    </lineage>
</organism>
<evidence type="ECO:0000256" key="4">
    <source>
        <dbReference type="ARBA" id="ARBA00022723"/>
    </source>
</evidence>
<evidence type="ECO:0000256" key="5">
    <source>
        <dbReference type="ARBA" id="ARBA00022759"/>
    </source>
</evidence>
<keyword evidence="5 9" id="KW-0255">Endonuclease</keyword>
<comment type="caution">
    <text evidence="10">The sequence shown here is derived from an EMBL/GenBank/DDBJ whole genome shotgun (WGS) entry which is preliminary data.</text>
</comment>
<protein>
    <recommendedName>
        <fullName evidence="9">CRISPR-associated endoribonuclease Cas2</fullName>
        <ecNumber evidence="9">3.1.-.-</ecNumber>
    </recommendedName>
</protein>
<accession>A0A2W7NKI0</accession>
<evidence type="ECO:0000256" key="8">
    <source>
        <dbReference type="ARBA" id="ARBA00023118"/>
    </source>
</evidence>
<evidence type="ECO:0000256" key="2">
    <source>
        <dbReference type="ARBA" id="ARBA00009959"/>
    </source>
</evidence>
<feature type="binding site" evidence="9">
    <location>
        <position position="16"/>
    </location>
    <ligand>
        <name>Mg(2+)</name>
        <dbReference type="ChEBI" id="CHEBI:18420"/>
        <note>catalytic</note>
    </ligand>
</feature>
<keyword evidence="4 9" id="KW-0479">Metal-binding</keyword>
<sequence length="109" mass="13066">MGLNQYRIMWVFVFFDLPTETKKDKKEYTRFRKLLQKDGFAMLQYSIYIRHCNSRENADVHIKRVKSFLAPKGEVIVLTLTDKQFGMMEFFRSHQTVNRPGVPQQLELF</sequence>
<comment type="similarity">
    <text evidence="2 9">Belongs to the CRISPR-associated endoribonuclease Cas2 protein family.</text>
</comment>
<evidence type="ECO:0000256" key="1">
    <source>
        <dbReference type="ARBA" id="ARBA00001946"/>
    </source>
</evidence>
<dbReference type="GO" id="GO:0016787">
    <property type="term" value="F:hydrolase activity"/>
    <property type="evidence" value="ECO:0007669"/>
    <property type="project" value="UniProtKB-KW"/>
</dbReference>
<comment type="subunit">
    <text evidence="9">Homodimer, forms a heterotetramer with a Cas1 homodimer.</text>
</comment>
<dbReference type="InterPro" id="IPR019199">
    <property type="entry name" value="Virulence_VapD/CRISPR_Cas2"/>
</dbReference>
<evidence type="ECO:0000256" key="3">
    <source>
        <dbReference type="ARBA" id="ARBA00022722"/>
    </source>
</evidence>
<evidence type="ECO:0000256" key="6">
    <source>
        <dbReference type="ARBA" id="ARBA00022801"/>
    </source>
</evidence>
<evidence type="ECO:0000256" key="9">
    <source>
        <dbReference type="HAMAP-Rule" id="MF_01471"/>
    </source>
</evidence>
<name>A0A2W7NKI0_9BACT</name>
<dbReference type="EMBL" id="QKZK01000036">
    <property type="protein sequence ID" value="PZX11792.1"/>
    <property type="molecule type" value="Genomic_DNA"/>
</dbReference>
<keyword evidence="7 9" id="KW-0460">Magnesium</keyword>
<comment type="function">
    <text evidence="9">CRISPR (clustered regularly interspaced short palindromic repeat), is an adaptive immune system that provides protection against mobile genetic elements (viruses, transposable elements and conjugative plasmids). CRISPR clusters contain sequences complementary to antecedent mobile elements and target invading nucleic acids. CRISPR clusters are transcribed and processed into CRISPR RNA (crRNA). Functions as a ssRNA-specific endoribonuclease. Involved in the integration of spacer DNA into the CRISPR cassette.</text>
</comment>
<dbReference type="Gene3D" id="3.30.70.240">
    <property type="match status" value="1"/>
</dbReference>
<dbReference type="NCBIfam" id="TIGR01573">
    <property type="entry name" value="cas2"/>
    <property type="match status" value="1"/>
</dbReference>
<evidence type="ECO:0000313" key="11">
    <source>
        <dbReference type="Proteomes" id="UP000249239"/>
    </source>
</evidence>
<dbReference type="GO" id="GO:0004521">
    <property type="term" value="F:RNA endonuclease activity"/>
    <property type="evidence" value="ECO:0007669"/>
    <property type="project" value="InterPro"/>
</dbReference>
<dbReference type="RefSeq" id="WP_245935038.1">
    <property type="nucleotide sequence ID" value="NZ_QKZK01000036.1"/>
</dbReference>
<dbReference type="GO" id="GO:0051607">
    <property type="term" value="P:defense response to virus"/>
    <property type="evidence" value="ECO:0007669"/>
    <property type="project" value="UniProtKB-UniRule"/>
</dbReference>
<proteinExistence type="inferred from homology"/>
<comment type="cofactor">
    <cofactor evidence="1 9">
        <name>Mg(2+)</name>
        <dbReference type="ChEBI" id="CHEBI:18420"/>
    </cofactor>
</comment>
<keyword evidence="11" id="KW-1185">Reference proteome</keyword>
<dbReference type="GO" id="GO:0046872">
    <property type="term" value="F:metal ion binding"/>
    <property type="evidence" value="ECO:0007669"/>
    <property type="project" value="UniProtKB-UniRule"/>
</dbReference>
<dbReference type="EC" id="3.1.-.-" evidence="9"/>
<dbReference type="SUPFAM" id="SSF143430">
    <property type="entry name" value="TTP0101/SSO1404-like"/>
    <property type="match status" value="1"/>
</dbReference>
<evidence type="ECO:0000313" key="10">
    <source>
        <dbReference type="EMBL" id="PZX11792.1"/>
    </source>
</evidence>
<keyword evidence="3 9" id="KW-0540">Nuclease</keyword>
<keyword evidence="6 9" id="KW-0378">Hydrolase</keyword>